<sequence length="248" mass="26431">TGYACVSSCVRSPKFCATNCIRQTNVTTVGQNSYVNCYCPTFTTSGENNQSNILVKGKFVVNENITESGYYYGINIQATGQTDNYKGTLDRQAGVHIQYGLNGTNASAIINCGAGVQVTPYHKDGTITNSRAIWLKDASTNVGGTATNYWGIYQEDSDACNYFAGNVGIGTGAPTGKLEVNGQIVQGSNPNSRPAANSVLIYSDDTSVNNQLVIEQDGSGDASLAFLFSGVQAWQMGMDHSDSNKFKI</sequence>
<feature type="non-terminal residue" evidence="1">
    <location>
        <position position="248"/>
    </location>
</feature>
<gene>
    <name evidence="1" type="ORF">METZ01_LOCUS466065</name>
</gene>
<reference evidence="1" key="1">
    <citation type="submission" date="2018-05" db="EMBL/GenBank/DDBJ databases">
        <authorList>
            <person name="Lanie J.A."/>
            <person name="Ng W.-L."/>
            <person name="Kazmierczak K.M."/>
            <person name="Andrzejewski T.M."/>
            <person name="Davidsen T.M."/>
            <person name="Wayne K.J."/>
            <person name="Tettelin H."/>
            <person name="Glass J.I."/>
            <person name="Rusch D."/>
            <person name="Podicherti R."/>
            <person name="Tsui H.-C.T."/>
            <person name="Winkler M.E."/>
        </authorList>
    </citation>
    <scope>NUCLEOTIDE SEQUENCE</scope>
</reference>
<proteinExistence type="predicted"/>
<evidence type="ECO:0000313" key="1">
    <source>
        <dbReference type="EMBL" id="SVE13211.1"/>
    </source>
</evidence>
<feature type="non-terminal residue" evidence="1">
    <location>
        <position position="1"/>
    </location>
</feature>
<dbReference type="EMBL" id="UINC01196276">
    <property type="protein sequence ID" value="SVE13211.1"/>
    <property type="molecule type" value="Genomic_DNA"/>
</dbReference>
<protein>
    <submittedName>
        <fullName evidence="1">Uncharacterized protein</fullName>
    </submittedName>
</protein>
<accession>A0A383B006</accession>
<name>A0A383B006_9ZZZZ</name>
<organism evidence="1">
    <name type="scientific">marine metagenome</name>
    <dbReference type="NCBI Taxonomy" id="408172"/>
    <lineage>
        <taxon>unclassified sequences</taxon>
        <taxon>metagenomes</taxon>
        <taxon>ecological metagenomes</taxon>
    </lineage>
</organism>
<dbReference type="AlphaFoldDB" id="A0A383B006"/>